<protein>
    <submittedName>
        <fullName evidence="1">Uncharacterized protein</fullName>
    </submittedName>
</protein>
<accession>A0A382Q015</accession>
<feature type="non-terminal residue" evidence="1">
    <location>
        <position position="1"/>
    </location>
</feature>
<proteinExistence type="predicted"/>
<dbReference type="AlphaFoldDB" id="A0A382Q015"/>
<gene>
    <name evidence="1" type="ORF">METZ01_LOCUS331129</name>
</gene>
<reference evidence="1" key="1">
    <citation type="submission" date="2018-05" db="EMBL/GenBank/DDBJ databases">
        <authorList>
            <person name="Lanie J.A."/>
            <person name="Ng W.-L."/>
            <person name="Kazmierczak K.M."/>
            <person name="Andrzejewski T.M."/>
            <person name="Davidsen T.M."/>
            <person name="Wayne K.J."/>
            <person name="Tettelin H."/>
            <person name="Glass J.I."/>
            <person name="Rusch D."/>
            <person name="Podicherti R."/>
            <person name="Tsui H.-C.T."/>
            <person name="Winkler M.E."/>
        </authorList>
    </citation>
    <scope>NUCLEOTIDE SEQUENCE</scope>
</reference>
<dbReference type="EMBL" id="UINC01110637">
    <property type="protein sequence ID" value="SVC78275.1"/>
    <property type="molecule type" value="Genomic_DNA"/>
</dbReference>
<name>A0A382Q015_9ZZZZ</name>
<evidence type="ECO:0000313" key="1">
    <source>
        <dbReference type="EMBL" id="SVC78275.1"/>
    </source>
</evidence>
<organism evidence="1">
    <name type="scientific">marine metagenome</name>
    <dbReference type="NCBI Taxonomy" id="408172"/>
    <lineage>
        <taxon>unclassified sequences</taxon>
        <taxon>metagenomes</taxon>
        <taxon>ecological metagenomes</taxon>
    </lineage>
</organism>
<sequence>IQPLLFHPNLFSKKIQENSSFTVIYDQEINE</sequence>